<feature type="compositionally biased region" description="Basic and acidic residues" evidence="1">
    <location>
        <begin position="1"/>
        <end position="10"/>
    </location>
</feature>
<name>Q8KE53_CHLTE</name>
<sequence length="40" mass="4613">MQERLPFSHRELKKNKAGKPESSRFRNPLVSAKFADADEP</sequence>
<dbReference type="Proteomes" id="UP000001007">
    <property type="component" value="Chromosome"/>
</dbReference>
<dbReference type="EnsemblBacteria" id="AAM72073">
    <property type="protein sequence ID" value="AAM72073"/>
    <property type="gene ID" value="CT0837"/>
</dbReference>
<keyword evidence="3" id="KW-1185">Reference proteome</keyword>
<dbReference type="AlphaFoldDB" id="Q8KE53"/>
<organism evidence="2 3">
    <name type="scientific">Chlorobaculum tepidum (strain ATCC 49652 / DSM 12025 / NBRC 103806 / TLS)</name>
    <name type="common">Chlorobium tepidum</name>
    <dbReference type="NCBI Taxonomy" id="194439"/>
    <lineage>
        <taxon>Bacteria</taxon>
        <taxon>Pseudomonadati</taxon>
        <taxon>Chlorobiota</taxon>
        <taxon>Chlorobiia</taxon>
        <taxon>Chlorobiales</taxon>
        <taxon>Chlorobiaceae</taxon>
        <taxon>Chlorobaculum</taxon>
    </lineage>
</organism>
<dbReference type="KEGG" id="cte:CT0837"/>
<reference evidence="2 3" key="1">
    <citation type="journal article" date="2002" name="Proc. Natl. Acad. Sci. U.S.A.">
        <title>The complete genome sequence of Chlorobium tepidum TLS, a photosynthetic, anaerobic, green-sulfur bacterium.</title>
        <authorList>
            <person name="Eisen J.A."/>
            <person name="Nelson K.E."/>
            <person name="Paulsen I.T."/>
            <person name="Heidelberg J.F."/>
            <person name="Wu M."/>
            <person name="Dodson R.J."/>
            <person name="Deboy R."/>
            <person name="Gwinn M.L."/>
            <person name="Nelson W.C."/>
            <person name="Haft D.H."/>
            <person name="Hickey E.K."/>
            <person name="Peterson J.D."/>
            <person name="Durkin A.S."/>
            <person name="Kolonay J.L."/>
            <person name="Yang F."/>
            <person name="Holt I."/>
            <person name="Umayam L.A."/>
            <person name="Mason T."/>
            <person name="Brenner M."/>
            <person name="Shea T.P."/>
            <person name="Parksey D."/>
            <person name="Nierman W.C."/>
            <person name="Feldblyum T.V."/>
            <person name="Hansen C.L."/>
            <person name="Craven M.B."/>
            <person name="Radune D."/>
            <person name="Vamathevan J."/>
            <person name="Khouri H."/>
            <person name="White O."/>
            <person name="Gruber T.M."/>
            <person name="Ketchum K.A."/>
            <person name="Venter J.C."/>
            <person name="Tettelin H."/>
            <person name="Bryant D.A."/>
            <person name="Fraser C.M."/>
        </authorList>
    </citation>
    <scope>NUCLEOTIDE SEQUENCE [LARGE SCALE GENOMIC DNA]</scope>
    <source>
        <strain evidence="3">ATCC 49652 / DSM 12025 / NBRC 103806 / TLS</strain>
    </source>
</reference>
<evidence type="ECO:0000313" key="2">
    <source>
        <dbReference type="EMBL" id="AAM72073.1"/>
    </source>
</evidence>
<feature type="region of interest" description="Disordered" evidence="1">
    <location>
        <begin position="1"/>
        <end position="40"/>
    </location>
</feature>
<protein>
    <submittedName>
        <fullName evidence="2">Uncharacterized protein</fullName>
    </submittedName>
</protein>
<gene>
    <name evidence="2" type="ordered locus">CT0837</name>
</gene>
<dbReference type="EMBL" id="AE006470">
    <property type="protein sequence ID" value="AAM72073.1"/>
    <property type="molecule type" value="Genomic_DNA"/>
</dbReference>
<dbReference type="HOGENOM" id="CLU_3287002_0_0_10"/>
<evidence type="ECO:0000313" key="3">
    <source>
        <dbReference type="Proteomes" id="UP000001007"/>
    </source>
</evidence>
<dbReference type="STRING" id="194439.CT0837"/>
<evidence type="ECO:0000256" key="1">
    <source>
        <dbReference type="SAM" id="MobiDB-lite"/>
    </source>
</evidence>
<proteinExistence type="predicted"/>
<accession>Q8KE53</accession>